<dbReference type="InterPro" id="IPR038721">
    <property type="entry name" value="IS701-like_DDE_dom"/>
</dbReference>
<reference evidence="3 4" key="3">
    <citation type="journal article" date="2008" name="BMC Genomics">
        <title>The genome of the versatile nitrogen fixer Azorhizobium caulinodans ORS571.</title>
        <authorList>
            <person name="Lee KB."/>
            <person name="Backer P.D."/>
            <person name="Aono T."/>
            <person name="Liu CT."/>
            <person name="Suzuki S."/>
            <person name="Suzuki T."/>
            <person name="Kaneko T."/>
            <person name="Yamada M."/>
            <person name="Tabata S."/>
            <person name="Kupfer D.M."/>
            <person name="Najar F.Z."/>
            <person name="Wiley G.B."/>
            <person name="Roe B."/>
            <person name="Binnewies T.T."/>
            <person name="Ussery D.W."/>
            <person name="D'Haeze W."/>
            <person name="Herder J.D."/>
            <person name="Gevers D."/>
            <person name="Vereecke D."/>
            <person name="Holsters M."/>
            <person name="Oyaizu H."/>
        </authorList>
    </citation>
    <scope>NUCLEOTIDE SEQUENCE [LARGE SCALE GENOMIC DNA]</scope>
    <source>
        <strain evidence="4">ATCC 43989 / DSM 5975 / JCM 20966 / LMG 6465 / NBRC 14845 / NCIMB 13405 / ORS 571</strain>
    </source>
</reference>
<dbReference type="InterPro" id="IPR012337">
    <property type="entry name" value="RNaseH-like_sf"/>
</dbReference>
<dbReference type="Pfam" id="PF13546">
    <property type="entry name" value="DDE_5"/>
    <property type="match status" value="1"/>
</dbReference>
<dbReference type="InterPro" id="IPR039365">
    <property type="entry name" value="IS701-like"/>
</dbReference>
<evidence type="ECO:0000313" key="3">
    <source>
        <dbReference type="EMBL" id="BAF89803.1"/>
    </source>
</evidence>
<dbReference type="SUPFAM" id="SSF53098">
    <property type="entry name" value="Ribonuclease H-like"/>
    <property type="match status" value="1"/>
</dbReference>
<evidence type="ECO:0000259" key="2">
    <source>
        <dbReference type="Pfam" id="PF13546"/>
    </source>
</evidence>
<dbReference type="eggNOG" id="COG5659">
    <property type="taxonomic scope" value="Bacteria"/>
</dbReference>
<dbReference type="KEGG" id="azc:AZC_3805"/>
<feature type="domain" description="Transposase IS701-like DDE" evidence="2">
    <location>
        <begin position="25"/>
        <end position="286"/>
    </location>
</feature>
<gene>
    <name evidence="3" type="ordered locus">AZC_3805</name>
</gene>
<dbReference type="HOGENOM" id="CLU_033141_3_0_5"/>
<dbReference type="STRING" id="438753.AZC_3805"/>
<feature type="compositionally biased region" description="Basic residues" evidence="1">
    <location>
        <begin position="403"/>
        <end position="412"/>
    </location>
</feature>
<dbReference type="EMBL" id="AP009384">
    <property type="protein sequence ID" value="BAF89803.1"/>
    <property type="molecule type" value="Genomic_DNA"/>
</dbReference>
<proteinExistence type="predicted"/>
<dbReference type="PANTHER" id="PTHR33627:SF1">
    <property type="entry name" value="TRANSPOSASE"/>
    <property type="match status" value="1"/>
</dbReference>
<feature type="region of interest" description="Disordered" evidence="1">
    <location>
        <begin position="403"/>
        <end position="443"/>
    </location>
</feature>
<name>A8INY0_AZOC5</name>
<sequence>MGGRLSGGPTMDESWKSDLEQWLAPFLGALRHKVRARMCPAYVAGLIGAGERKSIQPMAARNGEVGYDQLHHFITSGVWDAAPLEKVLLAEADRMIGGAEAWLIVDDTALPKKGERSVGVAPQYASALGKTANCQTLVSLTLASGEVPVMVGLRLFLPESWTSDPARLARAGVPDDHAGYRSKPEIALAEIDRARTAGLRFGCVLADAGYSLSASFRQALSARGLTWAVGIGARQKVYPADVALVFPVSGRGRPRKNPVPDATSVSAEKTLATARWRALSWRRGTKVPLRARFAAVRIRVADGPPQRIGAMGQQHLPGEEAWLIGERRSNGERKYYLSNLPAGTPLKRLAGAIKARWICEQAHQQLKEELGLDHFEGRSWTGLHRHALMTMIAYAFLQSRRLKQAKREKKKPGSAAPAHPAGDPRGHHRQARTVTENTMSALP</sequence>
<reference evidence="3 4" key="6">
    <citation type="journal article" date="2011" name="Appl. Environ. Microbiol.">
        <title>Involvement of the azorhizobial chromosome partition gene (parA) in the onset of bacteroid differentiation during Sesbania rostrata stem nodule development.</title>
        <authorList>
            <person name="Liu CT."/>
            <person name="Lee KB."/>
            <person name="Wang YS."/>
            <person name="Peng MH."/>
            <person name="Lee KT."/>
            <person name="Suzuki S."/>
            <person name="Suzuki T."/>
            <person name="Oyaizu H."/>
        </authorList>
    </citation>
    <scope>NUCLEOTIDE SEQUENCE [LARGE SCALE GENOMIC DNA]</scope>
    <source>
        <strain evidence="4">ATCC 43989 / DSM 5975 / JCM 20966 / LMG 6465 / NBRC 14845 / NCIMB 13405 / ORS 571</strain>
    </source>
</reference>
<organism evidence="3 4">
    <name type="scientific">Azorhizobium caulinodans (strain ATCC 43989 / DSM 5975 / JCM 20966 / LMG 6465 / NBRC 14845 / NCIMB 13405 / ORS 571)</name>
    <dbReference type="NCBI Taxonomy" id="438753"/>
    <lineage>
        <taxon>Bacteria</taxon>
        <taxon>Pseudomonadati</taxon>
        <taxon>Pseudomonadota</taxon>
        <taxon>Alphaproteobacteria</taxon>
        <taxon>Hyphomicrobiales</taxon>
        <taxon>Xanthobacteraceae</taxon>
        <taxon>Azorhizobium</taxon>
    </lineage>
</organism>
<evidence type="ECO:0000256" key="1">
    <source>
        <dbReference type="SAM" id="MobiDB-lite"/>
    </source>
</evidence>
<keyword evidence="4" id="KW-1185">Reference proteome</keyword>
<dbReference type="PANTHER" id="PTHR33627">
    <property type="entry name" value="TRANSPOSASE"/>
    <property type="match status" value="1"/>
</dbReference>
<dbReference type="AlphaFoldDB" id="A8INY0"/>
<evidence type="ECO:0000313" key="4">
    <source>
        <dbReference type="Proteomes" id="UP000000270"/>
    </source>
</evidence>
<dbReference type="NCBIfam" id="NF033540">
    <property type="entry name" value="transpos_IS701"/>
    <property type="match status" value="1"/>
</dbReference>
<feature type="compositionally biased region" description="Polar residues" evidence="1">
    <location>
        <begin position="432"/>
        <end position="443"/>
    </location>
</feature>
<reference evidence="3 4" key="1">
    <citation type="journal article" date="2007" name="Appl. Environ. Microbiol.">
        <title>Rhizobial factors required for stem nodule maturation and maintenance in Sesbania rostrata-Azorhizobium caulinodans ORS571 symbiosis.</title>
        <authorList>
            <person name="Suzuki S."/>
            <person name="Aono T."/>
            <person name="Lee KB."/>
            <person name="Suzuki T."/>
            <person name="Liu CT."/>
            <person name="Miwa H."/>
            <person name="Wakao S."/>
            <person name="Iki T."/>
            <person name="Oyaizu H."/>
        </authorList>
    </citation>
    <scope>NUCLEOTIDE SEQUENCE [LARGE SCALE GENOMIC DNA]</scope>
    <source>
        <strain evidence="4">ATCC 43989 / DSM 5975 / JCM 20966 / LMG 6465 / NBRC 14845 / NCIMB 13405 / ORS 571</strain>
    </source>
</reference>
<reference evidence="3 4" key="5">
    <citation type="journal article" date="2010" name="Appl. Environ. Microbiol.">
        <title>phrR-like gene praR of Azorhizobium caulinodans ORS571 is essential for symbiosis with Sesbania rostrata and is involved in expression of reb genes.</title>
        <authorList>
            <person name="Akiba N."/>
            <person name="Aono T."/>
            <person name="Toyazaki H."/>
            <person name="Sato S."/>
            <person name="Oyaizu H."/>
        </authorList>
    </citation>
    <scope>NUCLEOTIDE SEQUENCE [LARGE SCALE GENOMIC DNA]</scope>
    <source>
        <strain evidence="4">ATCC 43989 / DSM 5975 / JCM 20966 / LMG 6465 / NBRC 14845 / NCIMB 13405 / ORS 571</strain>
    </source>
</reference>
<protein>
    <submittedName>
        <fullName evidence="3">Putative transposase</fullName>
    </submittedName>
</protein>
<accession>A8INY0</accession>
<dbReference type="Proteomes" id="UP000000270">
    <property type="component" value="Chromosome"/>
</dbReference>
<reference evidence="4" key="2">
    <citation type="submission" date="2007-04" db="EMBL/GenBank/DDBJ databases">
        <title>Complete genome sequence of the nitrogen-fixing bacterium Azorhizobium caulinodans ORS571.</title>
        <authorList>
            <person name="Lee K.B."/>
            <person name="Backer P.D."/>
            <person name="Aono T."/>
            <person name="Liu C.T."/>
            <person name="Suzuki S."/>
            <person name="Suzuki T."/>
            <person name="Kaneko T."/>
            <person name="Yamada M."/>
            <person name="Tabata S."/>
            <person name="Kupfer D.M."/>
            <person name="Najar F.Z."/>
            <person name="Wiley G.B."/>
            <person name="Roe B."/>
            <person name="Binnewies T."/>
            <person name="Ussery D."/>
            <person name="Vereecke D."/>
            <person name="Gevers D."/>
            <person name="Holsters M."/>
            <person name="Oyaizu H."/>
        </authorList>
    </citation>
    <scope>NUCLEOTIDE SEQUENCE [LARGE SCALE GENOMIC DNA]</scope>
    <source>
        <strain evidence="4">ATCC 43989 / DSM 5975 / JCM 20966 / LMG 6465 / NBRC 14845 / NCIMB 13405 / ORS 571</strain>
    </source>
</reference>
<reference evidence="3 4" key="4">
    <citation type="journal article" date="2009" name="Appl. Environ. Microbiol.">
        <title>Comparative genome-wide transcriptional profiling of Azorhizobium caulinodans ORS571 grown under free-living and symbiotic conditions.</title>
        <authorList>
            <person name="Tsukada S."/>
            <person name="Aono T."/>
            <person name="Akiba N."/>
            <person name="Lee KB."/>
            <person name="Liu CT."/>
            <person name="Toyazaki H."/>
            <person name="Oyaizu H."/>
        </authorList>
    </citation>
    <scope>NUCLEOTIDE SEQUENCE [LARGE SCALE GENOMIC DNA]</scope>
    <source>
        <strain evidence="4">ATCC 43989 / DSM 5975 / JCM 20966 / LMG 6465 / NBRC 14845 / NCIMB 13405 / ORS 571</strain>
    </source>
</reference>